<feature type="transmembrane region" description="Helical" evidence="5">
    <location>
        <begin position="195"/>
        <end position="212"/>
    </location>
</feature>
<keyword evidence="2 5" id="KW-0812">Transmembrane</keyword>
<accession>A0ABQ8UHP8</accession>
<feature type="transmembrane region" description="Helical" evidence="5">
    <location>
        <begin position="77"/>
        <end position="96"/>
    </location>
</feature>
<organism evidence="6 7">
    <name type="scientific">Paratrimastix pyriformis</name>
    <dbReference type="NCBI Taxonomy" id="342808"/>
    <lineage>
        <taxon>Eukaryota</taxon>
        <taxon>Metamonada</taxon>
        <taxon>Preaxostyla</taxon>
        <taxon>Paratrimastigidae</taxon>
        <taxon>Paratrimastix</taxon>
    </lineage>
</organism>
<feature type="transmembrane region" description="Helical" evidence="5">
    <location>
        <begin position="232"/>
        <end position="253"/>
    </location>
</feature>
<evidence type="ECO:0000313" key="7">
    <source>
        <dbReference type="Proteomes" id="UP001141327"/>
    </source>
</evidence>
<keyword evidence="3 5" id="KW-1133">Transmembrane helix</keyword>
<dbReference type="Proteomes" id="UP001141327">
    <property type="component" value="Unassembled WGS sequence"/>
</dbReference>
<proteinExistence type="predicted"/>
<feature type="transmembrane region" description="Helical" evidence="5">
    <location>
        <begin position="12"/>
        <end position="31"/>
    </location>
</feature>
<feature type="transmembrane region" description="Helical" evidence="5">
    <location>
        <begin position="154"/>
        <end position="175"/>
    </location>
</feature>
<keyword evidence="4 5" id="KW-0472">Membrane</keyword>
<gene>
    <name evidence="6" type="ORF">PAPYR_6490</name>
</gene>
<feature type="transmembrane region" description="Helical" evidence="5">
    <location>
        <begin position="43"/>
        <end position="65"/>
    </location>
</feature>
<feature type="transmembrane region" description="Helical" evidence="5">
    <location>
        <begin position="132"/>
        <end position="148"/>
    </location>
</feature>
<dbReference type="InterPro" id="IPR037185">
    <property type="entry name" value="EmrE-like"/>
</dbReference>
<dbReference type="PROSITE" id="PS51257">
    <property type="entry name" value="PROKAR_LIPOPROTEIN"/>
    <property type="match status" value="1"/>
</dbReference>
<evidence type="ECO:0000256" key="4">
    <source>
        <dbReference type="ARBA" id="ARBA00023136"/>
    </source>
</evidence>
<evidence type="ECO:0000256" key="1">
    <source>
        <dbReference type="ARBA" id="ARBA00004141"/>
    </source>
</evidence>
<dbReference type="InterPro" id="IPR050186">
    <property type="entry name" value="TPT_transporter"/>
</dbReference>
<evidence type="ECO:0000256" key="2">
    <source>
        <dbReference type="ARBA" id="ARBA00022692"/>
    </source>
</evidence>
<evidence type="ECO:0000313" key="6">
    <source>
        <dbReference type="EMBL" id="KAJ4457956.1"/>
    </source>
</evidence>
<keyword evidence="7" id="KW-1185">Reference proteome</keyword>
<dbReference type="SUPFAM" id="SSF103481">
    <property type="entry name" value="Multidrug resistance efflux transporter EmrE"/>
    <property type="match status" value="1"/>
</dbReference>
<comment type="subcellular location">
    <subcellularLocation>
        <location evidence="1">Membrane</location>
        <topology evidence="1">Multi-pass membrane protein</topology>
    </subcellularLocation>
</comment>
<reference evidence="6" key="1">
    <citation type="journal article" date="2022" name="bioRxiv">
        <title>Genomics of Preaxostyla Flagellates Illuminates Evolutionary Transitions and the Path Towards Mitochondrial Loss.</title>
        <authorList>
            <person name="Novak L.V.F."/>
            <person name="Treitli S.C."/>
            <person name="Pyrih J."/>
            <person name="Halakuc P."/>
            <person name="Pipaliya S.V."/>
            <person name="Vacek V."/>
            <person name="Brzon O."/>
            <person name="Soukal P."/>
            <person name="Eme L."/>
            <person name="Dacks J.B."/>
            <person name="Karnkowska A."/>
            <person name="Elias M."/>
            <person name="Hampl V."/>
        </authorList>
    </citation>
    <scope>NUCLEOTIDE SEQUENCE</scope>
    <source>
        <strain evidence="6">RCP-MX</strain>
    </source>
</reference>
<dbReference type="PANTHER" id="PTHR11132">
    <property type="entry name" value="SOLUTE CARRIER FAMILY 35"/>
    <property type="match status" value="1"/>
</dbReference>
<dbReference type="EMBL" id="JAPMOS010000037">
    <property type="protein sequence ID" value="KAJ4457956.1"/>
    <property type="molecule type" value="Genomic_DNA"/>
</dbReference>
<feature type="transmembrane region" description="Helical" evidence="5">
    <location>
        <begin position="102"/>
        <end position="120"/>
    </location>
</feature>
<name>A0ABQ8UHP8_9EUKA</name>
<evidence type="ECO:0000256" key="3">
    <source>
        <dbReference type="ARBA" id="ARBA00022989"/>
    </source>
</evidence>
<evidence type="ECO:0000256" key="5">
    <source>
        <dbReference type="SAM" id="Phobius"/>
    </source>
</evidence>
<comment type="caution">
    <text evidence="6">The sequence shown here is derived from an EMBL/GenBank/DDBJ whole genome shotgun (WGS) entry which is preliminary data.</text>
</comment>
<protein>
    <submittedName>
        <fullName evidence="6">GDP-mannose transporter GONST2</fullName>
    </submittedName>
</protein>
<sequence>MRDSGLDHELAKSSLSSAVTYGVVSCLMVLLNKSLVSVFHFDAIYAIIFYQDSVCTLLLGFASFMRWIPRFVWDPSLILRWIPAEIFFLMMEVSGFYSYKYLGTHLVVIFKSFTIFITAVGDRLFFKERISPLMLGSMALLVVGSVMAGRDTQFTWIGCGAVMVNALVSAAHVLYLRLILRSGDSERLGKWGGSFYDNALSLPLLVPFMLAAGEPRTVAHYLAEQGGRLSFWVVVGLSGVLGIALSLSSMWCLRTNTSTTYWCRRWRGSMVGGLKIPRPCWAVFFGTKMSPRLPLPQPLSVIPGPFHGTPAEA</sequence>